<feature type="signal peptide" evidence="1">
    <location>
        <begin position="1"/>
        <end position="28"/>
    </location>
</feature>
<sequence length="300" mass="30036">MSTTTSTHPWRRFALTAAVLAGAATSVAAVASPASAVSGLQERGGVSASNSVALKQLSIECPPLQNAIGGTATIVGTTQVRILAAVPSGSGTSGSGFGIVASEQESGTTANWRIEGTVICAPNSSLPGLEYQNAQSAFSSPASLGATATCSPGKRVIGMGGEAWYNNPSDRSQVVLTGIRPNAEGTEVTATGFEDQTGFSGNWRTYATAVCVNPVAGQHPVGAADGFDSDAAKSVAPQCDSDEQVHSLGFDLTGPSGGGAGETHVHRLGKAGPGGVINAVEDADGLSGSWRLRGYAICAN</sequence>
<dbReference type="OrthoDB" id="3544312at2"/>
<dbReference type="Proteomes" id="UP000294901">
    <property type="component" value="Unassembled WGS sequence"/>
</dbReference>
<dbReference type="EMBL" id="SNWR01000002">
    <property type="protein sequence ID" value="TDO32128.1"/>
    <property type="molecule type" value="Genomic_DNA"/>
</dbReference>
<reference evidence="2 3" key="1">
    <citation type="submission" date="2019-03" db="EMBL/GenBank/DDBJ databases">
        <title>Sequencing the genomes of 1000 actinobacteria strains.</title>
        <authorList>
            <person name="Klenk H.-P."/>
        </authorList>
    </citation>
    <scope>NUCLEOTIDE SEQUENCE [LARGE SCALE GENOMIC DNA]</scope>
    <source>
        <strain evidence="2 3">DSM 43805</strain>
    </source>
</reference>
<comment type="caution">
    <text evidence="2">The sequence shown here is derived from an EMBL/GenBank/DDBJ whole genome shotgun (WGS) entry which is preliminary data.</text>
</comment>
<gene>
    <name evidence="2" type="ORF">C8E87_7573</name>
</gene>
<evidence type="ECO:0000313" key="3">
    <source>
        <dbReference type="Proteomes" id="UP000294901"/>
    </source>
</evidence>
<keyword evidence="1" id="KW-0732">Signal</keyword>
<proteinExistence type="predicted"/>
<dbReference type="AlphaFoldDB" id="A0A4V6PSP0"/>
<protein>
    <submittedName>
        <fullName evidence="2">Uncharacterized protein</fullName>
    </submittedName>
</protein>
<name>A0A4V6PSP0_9ACTN</name>
<evidence type="ECO:0000256" key="1">
    <source>
        <dbReference type="SAM" id="SignalP"/>
    </source>
</evidence>
<accession>A0A4V6PSP0</accession>
<dbReference type="PROSITE" id="PS51318">
    <property type="entry name" value="TAT"/>
    <property type="match status" value="1"/>
</dbReference>
<dbReference type="RefSeq" id="WP_133878139.1">
    <property type="nucleotide sequence ID" value="NZ_BOMD01000044.1"/>
</dbReference>
<dbReference type="InterPro" id="IPR006311">
    <property type="entry name" value="TAT_signal"/>
</dbReference>
<organism evidence="2 3">
    <name type="scientific">Paractinoplanes brasiliensis</name>
    <dbReference type="NCBI Taxonomy" id="52695"/>
    <lineage>
        <taxon>Bacteria</taxon>
        <taxon>Bacillati</taxon>
        <taxon>Actinomycetota</taxon>
        <taxon>Actinomycetes</taxon>
        <taxon>Micromonosporales</taxon>
        <taxon>Micromonosporaceae</taxon>
        <taxon>Paractinoplanes</taxon>
    </lineage>
</organism>
<keyword evidence="3" id="KW-1185">Reference proteome</keyword>
<evidence type="ECO:0000313" key="2">
    <source>
        <dbReference type="EMBL" id="TDO32128.1"/>
    </source>
</evidence>
<feature type="chain" id="PRO_5038765297" evidence="1">
    <location>
        <begin position="29"/>
        <end position="300"/>
    </location>
</feature>